<keyword evidence="2 3" id="KW-0342">GTP-binding</keyword>
<reference evidence="6" key="1">
    <citation type="journal article" date="2020" name="mSystems">
        <title>Genome- and Community-Level Interaction Insights into Carbon Utilization and Element Cycling Functions of Hydrothermarchaeota in Hydrothermal Sediment.</title>
        <authorList>
            <person name="Zhou Z."/>
            <person name="Liu Y."/>
            <person name="Xu W."/>
            <person name="Pan J."/>
            <person name="Luo Z.H."/>
            <person name="Li M."/>
        </authorList>
    </citation>
    <scope>NUCLEOTIDE SEQUENCE</scope>
    <source>
        <strain evidence="6">SpSt-649</strain>
    </source>
</reference>
<dbReference type="EMBL" id="DTBQ01000055">
    <property type="protein sequence ID" value="HGM46487.1"/>
    <property type="molecule type" value="Genomic_DNA"/>
</dbReference>
<dbReference type="PANTHER" id="PTHR11089:SF30">
    <property type="entry name" value="GUANINE NUCLEOTIDE-BINDING PROTEIN-LIKE 3 HOMOLOG"/>
    <property type="match status" value="1"/>
</dbReference>
<comment type="caution">
    <text evidence="6">The sequence shown here is derived from an EMBL/GenBank/DDBJ whole genome shotgun (WGS) entry which is preliminary data.</text>
</comment>
<name>A0A7C4H7D8_THEPE</name>
<keyword evidence="1 3" id="KW-0547">Nucleotide-binding</keyword>
<evidence type="ECO:0000259" key="5">
    <source>
        <dbReference type="PROSITE" id="PS51721"/>
    </source>
</evidence>
<feature type="region of interest" description="Disordered" evidence="4">
    <location>
        <begin position="265"/>
        <end position="284"/>
    </location>
</feature>
<evidence type="ECO:0000313" key="6">
    <source>
        <dbReference type="EMBL" id="HGM46487.1"/>
    </source>
</evidence>
<evidence type="ECO:0000256" key="3">
    <source>
        <dbReference type="PIRNR" id="PIRNR006230"/>
    </source>
</evidence>
<gene>
    <name evidence="6" type="ORF">ENU21_01870</name>
</gene>
<dbReference type="InterPro" id="IPR050755">
    <property type="entry name" value="TRAFAC_YlqF/YawG_RiboMat"/>
</dbReference>
<dbReference type="InterPro" id="IPR023179">
    <property type="entry name" value="GTP-bd_ortho_bundle_sf"/>
</dbReference>
<dbReference type="Gene3D" id="3.40.50.300">
    <property type="entry name" value="P-loop containing nucleotide triphosphate hydrolases"/>
    <property type="match status" value="1"/>
</dbReference>
<dbReference type="GO" id="GO:0005525">
    <property type="term" value="F:GTP binding"/>
    <property type="evidence" value="ECO:0007669"/>
    <property type="project" value="UniProtKB-KW"/>
</dbReference>
<accession>A0A7C4H7D8</accession>
<dbReference type="InterPro" id="IPR030378">
    <property type="entry name" value="G_CP_dom"/>
</dbReference>
<dbReference type="InterPro" id="IPR027417">
    <property type="entry name" value="P-loop_NTPase"/>
</dbReference>
<protein>
    <submittedName>
        <fullName evidence="6">GTP-binding protein</fullName>
    </submittedName>
</protein>
<sequence length="284" mass="32157">MSEKWGQVRSIIESADVILEVVDARDPWGTRVKEVEKLADKLGKPLVIVVNKADLVPRAILERWAKLLRRERRTVFLSARERMGTRKLWVEIRRATRKRPVTVAVVGLPNVGKSTIINYRRGRHSEGTSPIPGFTTSPKRVRASRWLRVVDTPGIVPRLSEEELALRSALRPEALEDPVPAAMRFLEIVARKRPEVLVELYGFAPSSSDSGSLYKFIEELAVKRGLLGKGGVPQVEEAARILLRDWQTGRNRFYLEPEDYGLRAEEEGGEHVREKADREQANVG</sequence>
<feature type="domain" description="CP-type G" evidence="5">
    <location>
        <begin position="5"/>
        <end position="158"/>
    </location>
</feature>
<proteinExistence type="inferred from homology"/>
<dbReference type="PANTHER" id="PTHR11089">
    <property type="entry name" value="GTP-BINDING PROTEIN-RELATED"/>
    <property type="match status" value="1"/>
</dbReference>
<dbReference type="InterPro" id="IPR016478">
    <property type="entry name" value="GTPase_MTG1"/>
</dbReference>
<comment type="similarity">
    <text evidence="3">Belongs to the TRAFAC class YlqF/YawG GTPase family. MTG1 subfamily.</text>
</comment>
<dbReference type="PRINTS" id="PR00326">
    <property type="entry name" value="GTP1OBG"/>
</dbReference>
<dbReference type="SUPFAM" id="SSF52540">
    <property type="entry name" value="P-loop containing nucleoside triphosphate hydrolases"/>
    <property type="match status" value="1"/>
</dbReference>
<dbReference type="PIRSF" id="PIRSF006230">
    <property type="entry name" value="MG442"/>
    <property type="match status" value="1"/>
</dbReference>
<evidence type="ECO:0000256" key="4">
    <source>
        <dbReference type="SAM" id="MobiDB-lite"/>
    </source>
</evidence>
<dbReference type="CDD" id="cd01859">
    <property type="entry name" value="MJ1464"/>
    <property type="match status" value="1"/>
</dbReference>
<evidence type="ECO:0000256" key="1">
    <source>
        <dbReference type="ARBA" id="ARBA00022741"/>
    </source>
</evidence>
<dbReference type="PROSITE" id="PS51721">
    <property type="entry name" value="G_CP"/>
    <property type="match status" value="1"/>
</dbReference>
<dbReference type="InterPro" id="IPR006073">
    <property type="entry name" value="GTP-bd"/>
</dbReference>
<evidence type="ECO:0000256" key="2">
    <source>
        <dbReference type="ARBA" id="ARBA00023134"/>
    </source>
</evidence>
<dbReference type="Gene3D" id="1.10.1580.10">
    <property type="match status" value="1"/>
</dbReference>
<organism evidence="6">
    <name type="scientific">Thermofilum pendens</name>
    <dbReference type="NCBI Taxonomy" id="2269"/>
    <lineage>
        <taxon>Archaea</taxon>
        <taxon>Thermoproteota</taxon>
        <taxon>Thermoprotei</taxon>
        <taxon>Thermofilales</taxon>
        <taxon>Thermofilaceae</taxon>
        <taxon>Thermofilum</taxon>
    </lineage>
</organism>
<dbReference type="AlphaFoldDB" id="A0A7C4H7D8"/>
<dbReference type="Pfam" id="PF01926">
    <property type="entry name" value="MMR_HSR1"/>
    <property type="match status" value="1"/>
</dbReference>